<gene>
    <name evidence="12" type="ORF">EOI86_21310</name>
</gene>
<proteinExistence type="inferred from homology"/>
<keyword evidence="12" id="KW-0456">Lyase</keyword>
<dbReference type="Gene3D" id="1.10.579.10">
    <property type="entry name" value="DNA Cyclobutane Dipyrimidine Photolyase, subunit A, domain 3"/>
    <property type="match status" value="1"/>
</dbReference>
<comment type="cofactor">
    <cofactor evidence="1">
        <name>(6R)-5,10-methylene-5,6,7,8-tetrahydrofolate</name>
        <dbReference type="ChEBI" id="CHEBI:15636"/>
    </cofactor>
</comment>
<dbReference type="InterPro" id="IPR002081">
    <property type="entry name" value="Cryptochrome/DNA_photolyase_1"/>
</dbReference>
<keyword evidence="13" id="KW-1185">Reference proteome</keyword>
<evidence type="ECO:0000256" key="1">
    <source>
        <dbReference type="ARBA" id="ARBA00001932"/>
    </source>
</evidence>
<comment type="similarity">
    <text evidence="10">Belongs to the DNA photolyase family.</text>
</comment>
<evidence type="ECO:0000256" key="6">
    <source>
        <dbReference type="ARBA" id="ARBA00022991"/>
    </source>
</evidence>
<dbReference type="GO" id="GO:0003677">
    <property type="term" value="F:DNA binding"/>
    <property type="evidence" value="ECO:0007669"/>
    <property type="project" value="TreeGrafter"/>
</dbReference>
<evidence type="ECO:0000256" key="4">
    <source>
        <dbReference type="ARBA" id="ARBA00022630"/>
    </source>
</evidence>
<feature type="binding site" evidence="8">
    <location>
        <begin position="375"/>
        <end position="377"/>
    </location>
    <ligand>
        <name>FAD</name>
        <dbReference type="ChEBI" id="CHEBI:57692"/>
    </ligand>
</feature>
<comment type="catalytic activity">
    <reaction evidence="7">
        <text>cyclobutadipyrimidine (in DNA) = 2 pyrimidine residues (in DNA).</text>
        <dbReference type="EC" id="4.1.99.3"/>
    </reaction>
</comment>
<reference evidence="13" key="1">
    <citation type="submission" date="2019-01" db="EMBL/GenBank/DDBJ databases">
        <title>Gri0909 isolated from a small marine red alga.</title>
        <authorList>
            <person name="Kim J."/>
            <person name="Jeong S.E."/>
            <person name="Jeon C.O."/>
        </authorList>
    </citation>
    <scope>NUCLEOTIDE SEQUENCE [LARGE SCALE GENOMIC DNA]</scope>
    <source>
        <strain evidence="13">Gri0909</strain>
    </source>
</reference>
<evidence type="ECO:0000256" key="10">
    <source>
        <dbReference type="RuleBase" id="RU004182"/>
    </source>
</evidence>
<dbReference type="PANTHER" id="PTHR11455:SF9">
    <property type="entry name" value="CRYPTOCHROME CIRCADIAN CLOCK 5 ISOFORM X1"/>
    <property type="match status" value="1"/>
</dbReference>
<evidence type="ECO:0000256" key="8">
    <source>
        <dbReference type="PIRSR" id="PIRSR602081-1"/>
    </source>
</evidence>
<keyword evidence="4 8" id="KW-0285">Flavoprotein</keyword>
<sequence length="490" mass="54424">MTTTTIHWFRRDLRLRDNPALTDAAAQGPLVCLFVLDDEDAGSNATGAASRWWLHQSLVALIKDLEELGGKLILRRGKAAEAISGVTAETGAGRVVWNRLYEPWSVKRDKELKAALNDDGIAAESFAADMIREPWEVETKAGKPFSVFSPYWRVVQAQGDPSPPLPVPEKVTFHDGDIPSDLLDDWGLQPTKPNWAAEIAAEWTPGATGAAQRMAEFLSGPANDYKDGRNFPAMGATSCMSAHLHFGEVGPRQLWHATRSAMESGSVNDAAGWAFLRELGWRDFNRHLLFYNPDTVTENFRDNFDAFPWRDDERAFTAWTKGETGYPLVDAGMRELWRTGIMHNRVRMVVASFLVKHLMIDWRQGEAWFRDTLVDADLANNVGGWQWTAGCGADAAPYFRIFNPVAQGERFDPKGEYVRKWVPELGALPNKFLHKPWEAPDDVRADAGVALGKTYPAPIVDHPAARKRALAAFGAIKNSEENEPLLSGAA</sequence>
<dbReference type="SUPFAM" id="SSF52425">
    <property type="entry name" value="Cryptochrome/photolyase, N-terminal domain"/>
    <property type="match status" value="1"/>
</dbReference>
<dbReference type="InterPro" id="IPR018394">
    <property type="entry name" value="DNA_photolyase_1_CS_C"/>
</dbReference>
<dbReference type="Gene3D" id="1.25.40.80">
    <property type="match status" value="1"/>
</dbReference>
<dbReference type="Pfam" id="PF00875">
    <property type="entry name" value="DNA_photolyase"/>
    <property type="match status" value="1"/>
</dbReference>
<accession>A0A3S2XZU6</accession>
<dbReference type="GO" id="GO:0003904">
    <property type="term" value="F:deoxyribodipyrimidine photo-lyase activity"/>
    <property type="evidence" value="ECO:0007669"/>
    <property type="project" value="UniProtKB-EC"/>
</dbReference>
<evidence type="ECO:0000256" key="9">
    <source>
        <dbReference type="PIRSR" id="PIRSR602081-2"/>
    </source>
</evidence>
<evidence type="ECO:0000313" key="13">
    <source>
        <dbReference type="Proteomes" id="UP000287447"/>
    </source>
</evidence>
<comment type="cofactor">
    <cofactor evidence="8">
        <name>FAD</name>
        <dbReference type="ChEBI" id="CHEBI:57692"/>
    </cofactor>
    <text evidence="8">Binds 1 FAD per subunit.</text>
</comment>
<evidence type="ECO:0000256" key="5">
    <source>
        <dbReference type="ARBA" id="ARBA00022827"/>
    </source>
</evidence>
<evidence type="ECO:0000313" key="12">
    <source>
        <dbReference type="EMBL" id="RVU33693.1"/>
    </source>
</evidence>
<dbReference type="InterPro" id="IPR014729">
    <property type="entry name" value="Rossmann-like_a/b/a_fold"/>
</dbReference>
<evidence type="ECO:0000256" key="2">
    <source>
        <dbReference type="ARBA" id="ARBA00013149"/>
    </source>
</evidence>
<feature type="site" description="Electron transfer via tryptophanyl radical" evidence="9">
    <location>
        <position position="309"/>
    </location>
</feature>
<protein>
    <recommendedName>
        <fullName evidence="3">Deoxyribodipyrimidine photo-lyase</fullName>
        <ecNumber evidence="2">4.1.99.3</ecNumber>
    </recommendedName>
</protein>
<dbReference type="Gene3D" id="3.40.50.620">
    <property type="entry name" value="HUPs"/>
    <property type="match status" value="1"/>
</dbReference>
<organism evidence="12 13">
    <name type="scientific">Hwanghaeella grinnelliae</name>
    <dbReference type="NCBI Taxonomy" id="2500179"/>
    <lineage>
        <taxon>Bacteria</taxon>
        <taxon>Pseudomonadati</taxon>
        <taxon>Pseudomonadota</taxon>
        <taxon>Alphaproteobacteria</taxon>
        <taxon>Rhodospirillales</taxon>
        <taxon>Rhodospirillaceae</taxon>
        <taxon>Hwanghaeella</taxon>
    </lineage>
</organism>
<name>A0A3S2XZU6_9PROT</name>
<dbReference type="GO" id="GO:0071949">
    <property type="term" value="F:FAD binding"/>
    <property type="evidence" value="ECO:0007669"/>
    <property type="project" value="TreeGrafter"/>
</dbReference>
<dbReference type="PRINTS" id="PR00147">
    <property type="entry name" value="DNAPHOTLYASE"/>
</dbReference>
<dbReference type="PANTHER" id="PTHR11455">
    <property type="entry name" value="CRYPTOCHROME"/>
    <property type="match status" value="1"/>
</dbReference>
<dbReference type="InterPro" id="IPR036134">
    <property type="entry name" value="Crypto/Photolyase_FAD-like_sf"/>
</dbReference>
<dbReference type="OrthoDB" id="9772484at2"/>
<dbReference type="FunFam" id="1.10.579.10:FF:000003">
    <property type="entry name" value="Deoxyribodipyrimidine photo-lyase"/>
    <property type="match status" value="1"/>
</dbReference>
<feature type="domain" description="Photolyase/cryptochrome alpha/beta" evidence="11">
    <location>
        <begin position="3"/>
        <end position="131"/>
    </location>
</feature>
<dbReference type="InterPro" id="IPR006050">
    <property type="entry name" value="DNA_photolyase_N"/>
</dbReference>
<comment type="caution">
    <text evidence="12">The sequence shown here is derived from an EMBL/GenBank/DDBJ whole genome shotgun (WGS) entry which is preliminary data.</text>
</comment>
<dbReference type="SUPFAM" id="SSF48173">
    <property type="entry name" value="Cryptochrome/photolyase FAD-binding domain"/>
    <property type="match status" value="1"/>
</dbReference>
<feature type="site" description="Electron transfer via tryptophanyl radical" evidence="9">
    <location>
        <position position="385"/>
    </location>
</feature>
<feature type="binding site" evidence="8">
    <location>
        <begin position="237"/>
        <end position="241"/>
    </location>
    <ligand>
        <name>FAD</name>
        <dbReference type="ChEBI" id="CHEBI:57692"/>
    </ligand>
</feature>
<dbReference type="GO" id="GO:0009416">
    <property type="term" value="P:response to light stimulus"/>
    <property type="evidence" value="ECO:0007669"/>
    <property type="project" value="TreeGrafter"/>
</dbReference>
<feature type="binding site" evidence="8">
    <location>
        <position position="275"/>
    </location>
    <ligand>
        <name>FAD</name>
        <dbReference type="ChEBI" id="CHEBI:57692"/>
    </ligand>
</feature>
<evidence type="ECO:0000259" key="11">
    <source>
        <dbReference type="PROSITE" id="PS51645"/>
    </source>
</evidence>
<dbReference type="RefSeq" id="WP_127767723.1">
    <property type="nucleotide sequence ID" value="NZ_SADE01000004.1"/>
</dbReference>
<keyword evidence="5 8" id="KW-0274">FAD</keyword>
<dbReference type="GO" id="GO:0000719">
    <property type="term" value="P:photoreactive repair"/>
    <property type="evidence" value="ECO:0007669"/>
    <property type="project" value="UniProtKB-ARBA"/>
</dbReference>
<dbReference type="Proteomes" id="UP000287447">
    <property type="component" value="Unassembled WGS sequence"/>
</dbReference>
<dbReference type="AlphaFoldDB" id="A0A3S2XZU6"/>
<dbReference type="EC" id="4.1.99.3" evidence="2"/>
<dbReference type="PROSITE" id="PS51645">
    <property type="entry name" value="PHR_CRY_ALPHA_BETA"/>
    <property type="match status" value="1"/>
</dbReference>
<dbReference type="EMBL" id="SADE01000004">
    <property type="protein sequence ID" value="RVU33693.1"/>
    <property type="molecule type" value="Genomic_DNA"/>
</dbReference>
<evidence type="ECO:0000256" key="7">
    <source>
        <dbReference type="ARBA" id="ARBA00033999"/>
    </source>
</evidence>
<dbReference type="PROSITE" id="PS00394">
    <property type="entry name" value="DNA_PHOTOLYASES_1_1"/>
    <property type="match status" value="1"/>
</dbReference>
<feature type="site" description="Electron transfer via tryptophanyl radical" evidence="9">
    <location>
        <position position="362"/>
    </location>
</feature>
<feature type="binding site" evidence="8">
    <location>
        <position position="225"/>
    </location>
    <ligand>
        <name>FAD</name>
        <dbReference type="ChEBI" id="CHEBI:57692"/>
    </ligand>
</feature>
<keyword evidence="6 10" id="KW-0157">Chromophore</keyword>
<dbReference type="Pfam" id="PF03441">
    <property type="entry name" value="FAD_binding_7"/>
    <property type="match status" value="1"/>
</dbReference>
<evidence type="ECO:0000256" key="3">
    <source>
        <dbReference type="ARBA" id="ARBA00014046"/>
    </source>
</evidence>
<dbReference type="InterPro" id="IPR005101">
    <property type="entry name" value="Cryptochr/Photolyase_FAD-bd"/>
</dbReference>
<dbReference type="PROSITE" id="PS00691">
    <property type="entry name" value="DNA_PHOTOLYASES_1_2"/>
    <property type="match status" value="1"/>
</dbReference>
<dbReference type="InterPro" id="IPR036155">
    <property type="entry name" value="Crypto/Photolyase_N_sf"/>
</dbReference>